<gene>
    <name evidence="5" type="ORF">C9J01_19210</name>
</gene>
<dbReference type="PROSITE" id="PS00498">
    <property type="entry name" value="TYROSINASE_2"/>
    <property type="match status" value="1"/>
</dbReference>
<dbReference type="PANTHER" id="PTHR11474">
    <property type="entry name" value="TYROSINASE FAMILY MEMBER"/>
    <property type="match status" value="1"/>
</dbReference>
<name>A0A2T3N9Z2_9GAMM</name>
<dbReference type="PRINTS" id="PR00092">
    <property type="entry name" value="TYROSINASE"/>
</dbReference>
<proteinExistence type="predicted"/>
<dbReference type="Pfam" id="PF00264">
    <property type="entry name" value="Tyrosinase"/>
    <property type="match status" value="1"/>
</dbReference>
<dbReference type="PANTHER" id="PTHR11474:SF76">
    <property type="entry name" value="SHKT DOMAIN-CONTAINING PROTEIN"/>
    <property type="match status" value="1"/>
</dbReference>
<reference evidence="5 6" key="1">
    <citation type="submission" date="2018-03" db="EMBL/GenBank/DDBJ databases">
        <title>Whole genome sequencing of Histamine producing bacteria.</title>
        <authorList>
            <person name="Butler K."/>
        </authorList>
    </citation>
    <scope>NUCLEOTIDE SEQUENCE [LARGE SCALE GENOMIC DNA]</scope>
    <source>
        <strain evidence="5 6">DSM 19138</strain>
    </source>
</reference>
<evidence type="ECO:0000259" key="3">
    <source>
        <dbReference type="PROSITE" id="PS00497"/>
    </source>
</evidence>
<feature type="domain" description="Tyrosinase copper-binding" evidence="3">
    <location>
        <begin position="78"/>
        <end position="95"/>
    </location>
</feature>
<dbReference type="GO" id="GO:0016491">
    <property type="term" value="F:oxidoreductase activity"/>
    <property type="evidence" value="ECO:0007669"/>
    <property type="project" value="InterPro"/>
</dbReference>
<feature type="domain" description="Tyrosinase copper-binding" evidence="4">
    <location>
        <begin position="231"/>
        <end position="242"/>
    </location>
</feature>
<dbReference type="InterPro" id="IPR008922">
    <property type="entry name" value="Di-copper_centre_dom_sf"/>
</dbReference>
<dbReference type="AlphaFoldDB" id="A0A2T3N9Z2"/>
<dbReference type="SUPFAM" id="SSF48056">
    <property type="entry name" value="Di-copper centre-containing domain"/>
    <property type="match status" value="1"/>
</dbReference>
<dbReference type="InterPro" id="IPR050316">
    <property type="entry name" value="Tyrosinase/Hemocyanin"/>
</dbReference>
<evidence type="ECO:0000313" key="6">
    <source>
        <dbReference type="Proteomes" id="UP000241346"/>
    </source>
</evidence>
<dbReference type="RefSeq" id="WP_107299752.1">
    <property type="nucleotide sequence ID" value="NZ_PYMB01000011.1"/>
</dbReference>
<keyword evidence="1" id="KW-0479">Metal-binding</keyword>
<dbReference type="Proteomes" id="UP000241346">
    <property type="component" value="Unassembled WGS sequence"/>
</dbReference>
<dbReference type="PROSITE" id="PS00497">
    <property type="entry name" value="TYROSINASE_1"/>
    <property type="match status" value="1"/>
</dbReference>
<evidence type="ECO:0000313" key="5">
    <source>
        <dbReference type="EMBL" id="PSW10338.1"/>
    </source>
</evidence>
<accession>A0A2T3N9Z2</accession>
<dbReference type="EMBL" id="PYMB01000011">
    <property type="protein sequence ID" value="PSW10338.1"/>
    <property type="molecule type" value="Genomic_DNA"/>
</dbReference>
<evidence type="ECO:0000256" key="2">
    <source>
        <dbReference type="ARBA" id="ARBA00023008"/>
    </source>
</evidence>
<sequence length="471" mass="52547">MKVRKSVYELDDDTLYWYSKAVEHLKARDINDPTSWWYLAAVHGYYNLPPSVTYWQEATGYPPSQSTISSGYWMRCQHGTWYFLPWHRMYLYYFERIVADAVLQEGGPADWALPYWNYCDAVNPDIDTQAQSKALTMPSGFGDANGPNSSSPGLWIRGRRNYVLNKLNVNPWPAMNELLFTNDSSGTNFGGGVTGFSHFGNETGQVESLPHNVIHNNIGGAMADPNTAALDPIFWLHHANIDRLWQIWQLQTGRANPMASQWRDFTFKFHDVGAVPVTMKVKEVETTQHLNYTYSQGYPAISATQPTSPPLSHFALDVVGASLQQSAGDKNSPSFNLDMVPKSERNASLAKKSAPSEARKKTLIKVSNVTGKGDVPPLNVYINSGNETPEGTRNFVSCIGLFGLADASYPTLDHDGSGLSFVIDATDVVETLRRRDNWDEENISIQLVPQESLPEGADYHVGRVSLHSEID</sequence>
<evidence type="ECO:0000259" key="4">
    <source>
        <dbReference type="PROSITE" id="PS00498"/>
    </source>
</evidence>
<dbReference type="GO" id="GO:0046872">
    <property type="term" value="F:metal ion binding"/>
    <property type="evidence" value="ECO:0007669"/>
    <property type="project" value="UniProtKB-KW"/>
</dbReference>
<organism evidence="5 6">
    <name type="scientific">Photobacterium rosenbergii</name>
    <dbReference type="NCBI Taxonomy" id="294936"/>
    <lineage>
        <taxon>Bacteria</taxon>
        <taxon>Pseudomonadati</taxon>
        <taxon>Pseudomonadota</taxon>
        <taxon>Gammaproteobacteria</taxon>
        <taxon>Vibrionales</taxon>
        <taxon>Vibrionaceae</taxon>
        <taxon>Photobacterium</taxon>
    </lineage>
</organism>
<dbReference type="InterPro" id="IPR002227">
    <property type="entry name" value="Tyrosinase_Cu-bd"/>
</dbReference>
<dbReference type="Gene3D" id="1.10.1280.10">
    <property type="entry name" value="Di-copper center containing domain from catechol oxidase"/>
    <property type="match status" value="1"/>
</dbReference>
<protein>
    <submittedName>
        <fullName evidence="5">Oxidoreductase</fullName>
    </submittedName>
</protein>
<dbReference type="InterPro" id="IPR057190">
    <property type="entry name" value="DUF7868"/>
</dbReference>
<dbReference type="Pfam" id="PF25271">
    <property type="entry name" value="DUF7868"/>
    <property type="match status" value="1"/>
</dbReference>
<comment type="caution">
    <text evidence="5">The sequence shown here is derived from an EMBL/GenBank/DDBJ whole genome shotgun (WGS) entry which is preliminary data.</text>
</comment>
<evidence type="ECO:0000256" key="1">
    <source>
        <dbReference type="ARBA" id="ARBA00022723"/>
    </source>
</evidence>
<dbReference type="OrthoDB" id="2874181at2"/>
<keyword evidence="2" id="KW-0186">Copper</keyword>